<reference evidence="3" key="1">
    <citation type="journal article" date="2019" name="Int. J. Syst. Evol. Microbiol.">
        <title>The Global Catalogue of Microorganisms (GCM) 10K type strain sequencing project: providing services to taxonomists for standard genome sequencing and annotation.</title>
        <authorList>
            <consortium name="The Broad Institute Genomics Platform"/>
            <consortium name="The Broad Institute Genome Sequencing Center for Infectious Disease"/>
            <person name="Wu L."/>
            <person name="Ma J."/>
        </authorList>
    </citation>
    <scope>NUCLEOTIDE SEQUENCE [LARGE SCALE GENOMIC DNA]</scope>
    <source>
        <strain evidence="3">CGMCC 1.16026</strain>
    </source>
</reference>
<dbReference type="Proteomes" id="UP001596391">
    <property type="component" value="Unassembled WGS sequence"/>
</dbReference>
<comment type="caution">
    <text evidence="2">The sequence shown here is derived from an EMBL/GenBank/DDBJ whole genome shotgun (WGS) entry which is preliminary data.</text>
</comment>
<name>A0ABW1Z776_9BACT</name>
<feature type="chain" id="PRO_5045378606" evidence="1">
    <location>
        <begin position="23"/>
        <end position="250"/>
    </location>
</feature>
<keyword evidence="3" id="KW-1185">Reference proteome</keyword>
<keyword evidence="1" id="KW-0732">Signal</keyword>
<evidence type="ECO:0000313" key="3">
    <source>
        <dbReference type="Proteomes" id="UP001596391"/>
    </source>
</evidence>
<accession>A0ABW1Z776</accession>
<evidence type="ECO:0000256" key="1">
    <source>
        <dbReference type="SAM" id="SignalP"/>
    </source>
</evidence>
<protein>
    <submittedName>
        <fullName evidence="2">Uncharacterized protein</fullName>
    </submittedName>
</protein>
<dbReference type="EMBL" id="JBHSWI010000001">
    <property type="protein sequence ID" value="MFC6645009.1"/>
    <property type="molecule type" value="Genomic_DNA"/>
</dbReference>
<proteinExistence type="predicted"/>
<organism evidence="2 3">
    <name type="scientific">Granulicella cerasi</name>
    <dbReference type="NCBI Taxonomy" id="741063"/>
    <lineage>
        <taxon>Bacteria</taxon>
        <taxon>Pseudomonadati</taxon>
        <taxon>Acidobacteriota</taxon>
        <taxon>Terriglobia</taxon>
        <taxon>Terriglobales</taxon>
        <taxon>Acidobacteriaceae</taxon>
        <taxon>Granulicella</taxon>
    </lineage>
</organism>
<gene>
    <name evidence="2" type="ORF">ACFQBQ_05255</name>
</gene>
<feature type="signal peptide" evidence="1">
    <location>
        <begin position="1"/>
        <end position="22"/>
    </location>
</feature>
<evidence type="ECO:0000313" key="2">
    <source>
        <dbReference type="EMBL" id="MFC6645009.1"/>
    </source>
</evidence>
<dbReference type="RefSeq" id="WP_263371408.1">
    <property type="nucleotide sequence ID" value="NZ_JAGSYD010000003.1"/>
</dbReference>
<sequence length="250" mass="27449">MRRTLQLAATALLFAATASVRAQIQNDDVLGPKAPRNPADRKTLANLKPGSHEWLWSFTQPGPNGRANDLLIDSRFESLLLDNFHQPQAMWGNDNARPSLAQVITLFLGKYGEALSEDNRYFIADGCVPSFCPASGLLWIDLSARHPLMIFAARNWSTTGHSTDEANANYHLWLFANRNITPDALPFAFKQSLAHWDMRLAAAHRGVPHIQRAILVEPDGSALPLEPADVGANVVAAQPDTVTPQPTDND</sequence>